<reference evidence="4" key="1">
    <citation type="submission" date="2021-06" db="EMBL/GenBank/DDBJ databases">
        <authorList>
            <person name="Kallberg Y."/>
            <person name="Tangrot J."/>
            <person name="Rosling A."/>
        </authorList>
    </citation>
    <scope>NUCLEOTIDE SEQUENCE</scope>
    <source>
        <strain evidence="4">FL130A</strain>
    </source>
</reference>
<organism evidence="4 5">
    <name type="scientific">Ambispora leptoticha</name>
    <dbReference type="NCBI Taxonomy" id="144679"/>
    <lineage>
        <taxon>Eukaryota</taxon>
        <taxon>Fungi</taxon>
        <taxon>Fungi incertae sedis</taxon>
        <taxon>Mucoromycota</taxon>
        <taxon>Glomeromycotina</taxon>
        <taxon>Glomeromycetes</taxon>
        <taxon>Archaeosporales</taxon>
        <taxon>Ambisporaceae</taxon>
        <taxon>Ambispora</taxon>
    </lineage>
</organism>
<feature type="compositionally biased region" description="Polar residues" evidence="2">
    <location>
        <begin position="1"/>
        <end position="18"/>
    </location>
</feature>
<keyword evidence="5" id="KW-1185">Reference proteome</keyword>
<dbReference type="Pfam" id="PF05192">
    <property type="entry name" value="MutS_III"/>
    <property type="match status" value="1"/>
</dbReference>
<dbReference type="GO" id="GO:0140664">
    <property type="term" value="F:ATP-dependent DNA damage sensor activity"/>
    <property type="evidence" value="ECO:0007669"/>
    <property type="project" value="InterPro"/>
</dbReference>
<comment type="similarity">
    <text evidence="1">Belongs to the DNA mismatch repair MutS family.</text>
</comment>
<dbReference type="GO" id="GO:0005634">
    <property type="term" value="C:nucleus"/>
    <property type="evidence" value="ECO:0007669"/>
    <property type="project" value="TreeGrafter"/>
</dbReference>
<name>A0A9N9APC8_9GLOM</name>
<evidence type="ECO:0000313" key="5">
    <source>
        <dbReference type="Proteomes" id="UP000789508"/>
    </source>
</evidence>
<evidence type="ECO:0000313" key="4">
    <source>
        <dbReference type="EMBL" id="CAG8537518.1"/>
    </source>
</evidence>
<dbReference type="SUPFAM" id="SSF48334">
    <property type="entry name" value="DNA repair protein MutS, domain III"/>
    <property type="match status" value="1"/>
</dbReference>
<feature type="domain" description="DNA mismatch repair protein MutS core" evidence="3">
    <location>
        <begin position="369"/>
        <end position="675"/>
    </location>
</feature>
<dbReference type="EMBL" id="CAJVPS010001424">
    <property type="protein sequence ID" value="CAG8537518.1"/>
    <property type="molecule type" value="Genomic_DNA"/>
</dbReference>
<dbReference type="PANTHER" id="PTHR11361:SF20">
    <property type="entry name" value="MUTS PROTEIN HOMOLOG 5"/>
    <property type="match status" value="1"/>
</dbReference>
<dbReference type="SMART" id="SM00533">
    <property type="entry name" value="MUTSd"/>
    <property type="match status" value="1"/>
</dbReference>
<comment type="caution">
    <text evidence="4">The sequence shown here is derived from an EMBL/GenBank/DDBJ whole genome shotgun (WGS) entry which is preliminary data.</text>
</comment>
<dbReference type="AlphaFoldDB" id="A0A9N9APC8"/>
<dbReference type="Proteomes" id="UP000789508">
    <property type="component" value="Unassembled WGS sequence"/>
</dbReference>
<dbReference type="InterPro" id="IPR045076">
    <property type="entry name" value="MutS"/>
</dbReference>
<proteinExistence type="inferred from homology"/>
<feature type="non-terminal residue" evidence="4">
    <location>
        <position position="1"/>
    </location>
</feature>
<dbReference type="PANTHER" id="PTHR11361">
    <property type="entry name" value="DNA MISMATCH REPAIR PROTEIN MUTS FAMILY MEMBER"/>
    <property type="match status" value="1"/>
</dbReference>
<feature type="compositionally biased region" description="Polar residues" evidence="2">
    <location>
        <begin position="90"/>
        <end position="107"/>
    </location>
</feature>
<dbReference type="GO" id="GO:0051026">
    <property type="term" value="P:chiasma assembly"/>
    <property type="evidence" value="ECO:0007669"/>
    <property type="project" value="TreeGrafter"/>
</dbReference>
<dbReference type="Gene3D" id="1.10.1420.10">
    <property type="match status" value="1"/>
</dbReference>
<evidence type="ECO:0000256" key="1">
    <source>
        <dbReference type="ARBA" id="ARBA00006271"/>
    </source>
</evidence>
<feature type="region of interest" description="Disordered" evidence="2">
    <location>
        <begin position="1"/>
        <end position="24"/>
    </location>
</feature>
<evidence type="ECO:0000256" key="2">
    <source>
        <dbReference type="SAM" id="MobiDB-lite"/>
    </source>
</evidence>
<protein>
    <submittedName>
        <fullName evidence="4">14194_t:CDS:1</fullName>
    </submittedName>
</protein>
<dbReference type="InterPro" id="IPR007696">
    <property type="entry name" value="DNA_mismatch_repair_MutS_core"/>
</dbReference>
<gene>
    <name evidence="4" type="ORF">ALEPTO_LOCUS5245</name>
</gene>
<accession>A0A9N9APC8</accession>
<dbReference type="GO" id="GO:0005524">
    <property type="term" value="F:ATP binding"/>
    <property type="evidence" value="ECO:0007669"/>
    <property type="project" value="InterPro"/>
</dbReference>
<dbReference type="InterPro" id="IPR036187">
    <property type="entry name" value="DNA_mismatch_repair_MutS_sf"/>
</dbReference>
<dbReference type="InterPro" id="IPR027417">
    <property type="entry name" value="P-loop_NTPase"/>
</dbReference>
<dbReference type="GO" id="GO:0006298">
    <property type="term" value="P:mismatch repair"/>
    <property type="evidence" value="ECO:0007669"/>
    <property type="project" value="InterPro"/>
</dbReference>
<dbReference type="GO" id="GO:0030983">
    <property type="term" value="F:mismatched DNA binding"/>
    <property type="evidence" value="ECO:0007669"/>
    <property type="project" value="InterPro"/>
</dbReference>
<sequence length="749" mass="84898">NVNETSSSIATSPTQLSELKNDDSPYTKRQKLTTLCFDICDINKSAPNQYIQSTTSHPNNLNNNSHTSISESRASIPSWEIESKQNFLSRQAKNATRSNSKRQNNDAVESEGGRIIFSNIEGDENVVNDVDSSTMSTTVTSRFGNEEETTTEHDTLDREDKNIVPMLQKEGKSAVPLTTDIDKVIMAGNRKLGCAYYNMATSTLYIMEDMEENNTPYDLLDLCNSRADEDFIEALKTTGRTIFFIIRPNVEFVWASAKTKHLSIKFDGTHGFSSVQISATKKDMYLKLSSIIDMDSVEAVCCAGAFLSYIARARVTDELLHQQDQDLKTLSIEQFSLKPFLHVNADSLCSLQIFEDESHPNMHARSQAKEGLSIFGVLNRTRTPVGKQLFKQWFLRPSLYLNILEGRFCTIDCFLQPDNLHISEHLANCLKHVKNIPKILESMKGKLNMAEWQSLLQFAYYCLKICNLIRELNSSENIQTFNKIRETFVVTELKDLGSVINDVIDFDESANENRAVVKLHVDESEVAREIATTIPSEFASTLNVIYFPQLGYLITVPLKPEWKEEEDFQIEGLYYQFSTATTVYYKNSRMRELDEYLGDIHGLIVDREIEIMQRLQERANENTASLLASTVVCAELDCLLSLAESARRYHYSRPQMTEENILKIVKGRHPLQELYVDVFVANDTNLAGGKGIIKPEDKESENPTFPANHESFTASAFSTVKTCEAENKNNHENLDVLLKEFSTMYASQE</sequence>
<evidence type="ECO:0000259" key="3">
    <source>
        <dbReference type="SMART" id="SM00533"/>
    </source>
</evidence>
<feature type="region of interest" description="Disordered" evidence="2">
    <location>
        <begin position="90"/>
        <end position="110"/>
    </location>
</feature>
<dbReference type="OrthoDB" id="29596at2759"/>
<dbReference type="Gene3D" id="3.40.50.300">
    <property type="entry name" value="P-loop containing nucleotide triphosphate hydrolases"/>
    <property type="match status" value="1"/>
</dbReference>